<dbReference type="InterPro" id="IPR000515">
    <property type="entry name" value="MetI-like"/>
</dbReference>
<evidence type="ECO:0000256" key="1">
    <source>
        <dbReference type="ARBA" id="ARBA00004651"/>
    </source>
</evidence>
<dbReference type="STRING" id="1677920.LS71_05680"/>
<dbReference type="SUPFAM" id="SSF161098">
    <property type="entry name" value="MetI-like"/>
    <property type="match status" value="1"/>
</dbReference>
<dbReference type="OrthoDB" id="9778910at2"/>
<dbReference type="Pfam" id="PF00528">
    <property type="entry name" value="BPD_transp_1"/>
    <property type="match status" value="1"/>
</dbReference>
<feature type="transmembrane region" description="Helical" evidence="7">
    <location>
        <begin position="152"/>
        <end position="183"/>
    </location>
</feature>
<evidence type="ECO:0000256" key="4">
    <source>
        <dbReference type="ARBA" id="ARBA00022692"/>
    </source>
</evidence>
<protein>
    <submittedName>
        <fullName evidence="9">Microcin C ABC transporter permease YejB</fullName>
    </submittedName>
</protein>
<dbReference type="PANTHER" id="PTHR30465:SF66">
    <property type="entry name" value="INNER MEMBRANE ABC TRANSPORTER PERMEASE PROTEIN YEJB"/>
    <property type="match status" value="1"/>
</dbReference>
<evidence type="ECO:0000256" key="2">
    <source>
        <dbReference type="ARBA" id="ARBA00022448"/>
    </source>
</evidence>
<name>A0A4U8TDR2_9HELI</name>
<comment type="caution">
    <text evidence="9">The sequence shown here is derived from an EMBL/GenBank/DDBJ whole genome shotgun (WGS) entry which is preliminary data.</text>
</comment>
<comment type="similarity">
    <text evidence="7">Belongs to the binding-protein-dependent transport system permease family.</text>
</comment>
<dbReference type="InterPro" id="IPR035906">
    <property type="entry name" value="MetI-like_sf"/>
</dbReference>
<dbReference type="GO" id="GO:0055085">
    <property type="term" value="P:transmembrane transport"/>
    <property type="evidence" value="ECO:0007669"/>
    <property type="project" value="InterPro"/>
</dbReference>
<dbReference type="GO" id="GO:0005886">
    <property type="term" value="C:plasma membrane"/>
    <property type="evidence" value="ECO:0007669"/>
    <property type="project" value="UniProtKB-SubCell"/>
</dbReference>
<evidence type="ECO:0000256" key="7">
    <source>
        <dbReference type="RuleBase" id="RU363032"/>
    </source>
</evidence>
<feature type="transmembrane region" description="Helical" evidence="7">
    <location>
        <begin position="313"/>
        <end position="339"/>
    </location>
</feature>
<evidence type="ECO:0000256" key="6">
    <source>
        <dbReference type="ARBA" id="ARBA00023136"/>
    </source>
</evidence>
<feature type="transmembrane region" description="Helical" evidence="7">
    <location>
        <begin position="266"/>
        <end position="293"/>
    </location>
</feature>
<feature type="transmembrane region" description="Helical" evidence="7">
    <location>
        <begin position="119"/>
        <end position="140"/>
    </location>
</feature>
<dbReference type="RefSeq" id="WP_034354906.1">
    <property type="nucleotide sequence ID" value="NZ_JRPR02000001.1"/>
</dbReference>
<dbReference type="NCBIfam" id="NF011712">
    <property type="entry name" value="PRK15133.1"/>
    <property type="match status" value="1"/>
</dbReference>
<evidence type="ECO:0000313" key="10">
    <source>
        <dbReference type="Proteomes" id="UP000029733"/>
    </source>
</evidence>
<reference evidence="9 10" key="1">
    <citation type="journal article" date="2014" name="Genome Announc.">
        <title>Draft genome sequences of eight enterohepatic helicobacter species isolated from both laboratory and wild rodents.</title>
        <authorList>
            <person name="Sheh A."/>
            <person name="Shen Z."/>
            <person name="Fox J.G."/>
        </authorList>
    </citation>
    <scope>NUCLEOTIDE SEQUENCE [LARGE SCALE GENOMIC DNA]</scope>
    <source>
        <strain evidence="9 10">MIT 09-6949</strain>
    </source>
</reference>
<keyword evidence="5 7" id="KW-1133">Transmembrane helix</keyword>
<keyword evidence="2 7" id="KW-0813">Transport</keyword>
<proteinExistence type="inferred from homology"/>
<keyword evidence="10" id="KW-1185">Reference proteome</keyword>
<evidence type="ECO:0000313" key="9">
    <source>
        <dbReference type="EMBL" id="TLD97824.1"/>
    </source>
</evidence>
<dbReference type="PANTHER" id="PTHR30465">
    <property type="entry name" value="INNER MEMBRANE ABC TRANSPORTER"/>
    <property type="match status" value="1"/>
</dbReference>
<evidence type="ECO:0000256" key="5">
    <source>
        <dbReference type="ARBA" id="ARBA00022989"/>
    </source>
</evidence>
<comment type="subcellular location">
    <subcellularLocation>
        <location evidence="1 7">Cell membrane</location>
        <topology evidence="1 7">Multi-pass membrane protein</topology>
    </subcellularLocation>
</comment>
<gene>
    <name evidence="9" type="primary">yejB</name>
    <name evidence="9" type="ORF">LS71_003605</name>
</gene>
<evidence type="ECO:0000256" key="3">
    <source>
        <dbReference type="ARBA" id="ARBA00022475"/>
    </source>
</evidence>
<dbReference type="EMBL" id="JRPR02000001">
    <property type="protein sequence ID" value="TLD97824.1"/>
    <property type="molecule type" value="Genomic_DNA"/>
</dbReference>
<dbReference type="Gene3D" id="1.10.3720.10">
    <property type="entry name" value="MetI-like"/>
    <property type="match status" value="1"/>
</dbReference>
<dbReference type="AlphaFoldDB" id="A0A4U8TDR2"/>
<keyword evidence="4 7" id="KW-0812">Transmembrane</keyword>
<dbReference type="PROSITE" id="PS50928">
    <property type="entry name" value="ABC_TM1"/>
    <property type="match status" value="1"/>
</dbReference>
<dbReference type="Proteomes" id="UP000029733">
    <property type="component" value="Unassembled WGS sequence"/>
</dbReference>
<evidence type="ECO:0000259" key="8">
    <source>
        <dbReference type="PROSITE" id="PS50928"/>
    </source>
</evidence>
<keyword evidence="6 7" id="KW-0472">Membrane</keyword>
<accession>A0A4U8TDR2</accession>
<feature type="transmembrane region" description="Helical" evidence="7">
    <location>
        <begin position="9"/>
        <end position="30"/>
    </location>
</feature>
<organism evidence="9 10">
    <name type="scientific">Helicobacter jaachi</name>
    <dbReference type="NCBI Taxonomy" id="1677920"/>
    <lineage>
        <taxon>Bacteria</taxon>
        <taxon>Pseudomonadati</taxon>
        <taxon>Campylobacterota</taxon>
        <taxon>Epsilonproteobacteria</taxon>
        <taxon>Campylobacterales</taxon>
        <taxon>Helicobacteraceae</taxon>
        <taxon>Helicobacter</taxon>
    </lineage>
</organism>
<feature type="transmembrane region" description="Helical" evidence="7">
    <location>
        <begin position="208"/>
        <end position="230"/>
    </location>
</feature>
<sequence length="350" mass="38682">MLGYITKRFLLIIPTLIGVISINFLLMQLAPGGPVERTIAKMEHLGASGEASTGQNTLYKGSIGLDENLIAEIKKLYGFDKSLSERYIQMLWNFIRFDFGESFYQQTSVLSIIASKLPVSISLGVFSTLLIYLISIPLGIAKATRNGSRFDVLSSVIIVVLNAVPAFMFAVVLVVLFCGGSYFDIFPLRGLVSENFATLSTWGQIKDYLWHLFLPVLCISIGGFATLTMLSKNCFLDEIHKSYVICARAKGGSERHILYGHIFRNAMLLIISGFPAIFIAAFFSGSLLIEIIFSLDGLGLLGYESVVNRDYPVVFGTLYIFTFLALVINIISDILYCIIDPRIHFGGKNA</sequence>
<feature type="domain" description="ABC transmembrane type-1" evidence="8">
    <location>
        <begin position="117"/>
        <end position="332"/>
    </location>
</feature>
<keyword evidence="3" id="KW-1003">Cell membrane</keyword>
<dbReference type="GO" id="GO:0042884">
    <property type="term" value="P:microcin transport"/>
    <property type="evidence" value="ECO:0007669"/>
    <property type="project" value="TreeGrafter"/>
</dbReference>
<dbReference type="CDD" id="cd06261">
    <property type="entry name" value="TM_PBP2"/>
    <property type="match status" value="1"/>
</dbReference>